<protein>
    <submittedName>
        <fullName evidence="2">Uncharacterized protein</fullName>
    </submittedName>
</protein>
<sequence length="313" mass="34169">MATLDWRAVVSTSLAWSPTSAAESTTSIVERHVERRVERSFRPRGHAAYNAFTFLPRPRPRLYRRPSITNWAMVIFSDVVTVDERASTRASLAASSGPFSPPPPPPHQGPPGRASPSSSTPSCSSVPIFGMRRMALTISSLCACRCKRYGKCPLRLWHVEAVRDAQCRPAISVRLTKLGGPWLAQAHEPIVAMPLFAVALGLLVGIGFRRGQGTDPERGSVHGWPRCARGDDGWASLYPGPKPKRQPPGGPDDEENSGNGRKWASKVNLVLSCRRMPCEASECASGFRVQTRGAINSEFKHAPLDRTHHLGHG</sequence>
<evidence type="ECO:0000313" key="2">
    <source>
        <dbReference type="EMBL" id="KYK59051.1"/>
    </source>
</evidence>
<dbReference type="GeneID" id="63712821"/>
<reference evidence="2 3" key="1">
    <citation type="journal article" date="2016" name="Sci. Rep.">
        <title>Insights into Adaptations to a Near-Obligate Nematode Endoparasitic Lifestyle from the Finished Genome of Drechmeria coniospora.</title>
        <authorList>
            <person name="Zhang L."/>
            <person name="Zhou Z."/>
            <person name="Guo Q."/>
            <person name="Fokkens L."/>
            <person name="Miskei M."/>
            <person name="Pocsi I."/>
            <person name="Zhang W."/>
            <person name="Chen M."/>
            <person name="Wang L."/>
            <person name="Sun Y."/>
            <person name="Donzelli B.G."/>
            <person name="Gibson D.M."/>
            <person name="Nelson D.R."/>
            <person name="Luo J.G."/>
            <person name="Rep M."/>
            <person name="Liu H."/>
            <person name="Yang S."/>
            <person name="Wang J."/>
            <person name="Krasnoff S.B."/>
            <person name="Xu Y."/>
            <person name="Molnar I."/>
            <person name="Lin M."/>
        </authorList>
    </citation>
    <scope>NUCLEOTIDE SEQUENCE [LARGE SCALE GENOMIC DNA]</scope>
    <source>
        <strain evidence="2 3">ARSEF 6962</strain>
    </source>
</reference>
<feature type="compositionally biased region" description="Pro residues" evidence="1">
    <location>
        <begin position="99"/>
        <end position="109"/>
    </location>
</feature>
<accession>A0A151GPQ4</accession>
<proteinExistence type="predicted"/>
<dbReference type="RefSeq" id="XP_040658403.1">
    <property type="nucleotide sequence ID" value="XM_040797520.1"/>
</dbReference>
<dbReference type="Proteomes" id="UP000076580">
    <property type="component" value="Chromosome 01"/>
</dbReference>
<dbReference type="InParanoid" id="A0A151GPQ4"/>
<gene>
    <name evidence="2" type="ORF">DCS_00178</name>
</gene>
<keyword evidence="3" id="KW-1185">Reference proteome</keyword>
<feature type="compositionally biased region" description="Low complexity" evidence="1">
    <location>
        <begin position="110"/>
        <end position="120"/>
    </location>
</feature>
<name>A0A151GPQ4_DRECN</name>
<evidence type="ECO:0000313" key="3">
    <source>
        <dbReference type="Proteomes" id="UP000076580"/>
    </source>
</evidence>
<feature type="region of interest" description="Disordered" evidence="1">
    <location>
        <begin position="91"/>
        <end position="120"/>
    </location>
</feature>
<dbReference type="EMBL" id="LAYC01000001">
    <property type="protein sequence ID" value="KYK59051.1"/>
    <property type="molecule type" value="Genomic_DNA"/>
</dbReference>
<evidence type="ECO:0000256" key="1">
    <source>
        <dbReference type="SAM" id="MobiDB-lite"/>
    </source>
</evidence>
<dbReference type="AlphaFoldDB" id="A0A151GPQ4"/>
<organism evidence="2 3">
    <name type="scientific">Drechmeria coniospora</name>
    <name type="common">Nematophagous fungus</name>
    <name type="synonym">Meria coniospora</name>
    <dbReference type="NCBI Taxonomy" id="98403"/>
    <lineage>
        <taxon>Eukaryota</taxon>
        <taxon>Fungi</taxon>
        <taxon>Dikarya</taxon>
        <taxon>Ascomycota</taxon>
        <taxon>Pezizomycotina</taxon>
        <taxon>Sordariomycetes</taxon>
        <taxon>Hypocreomycetidae</taxon>
        <taxon>Hypocreales</taxon>
        <taxon>Ophiocordycipitaceae</taxon>
        <taxon>Drechmeria</taxon>
    </lineage>
</organism>
<comment type="caution">
    <text evidence="2">The sequence shown here is derived from an EMBL/GenBank/DDBJ whole genome shotgun (WGS) entry which is preliminary data.</text>
</comment>
<feature type="region of interest" description="Disordered" evidence="1">
    <location>
        <begin position="232"/>
        <end position="261"/>
    </location>
</feature>